<dbReference type="EMBL" id="MU971382">
    <property type="protein sequence ID" value="KAK9236668.1"/>
    <property type="molecule type" value="Genomic_DNA"/>
</dbReference>
<evidence type="ECO:0000313" key="1">
    <source>
        <dbReference type="EMBL" id="KAK9236668.1"/>
    </source>
</evidence>
<comment type="caution">
    <text evidence="1">The sequence shown here is derived from an EMBL/GenBank/DDBJ whole genome shotgun (WGS) entry which is preliminary data.</text>
</comment>
<name>A0ACC3SYC9_LIPKO</name>
<organism evidence="1 2">
    <name type="scientific">Lipomyces kononenkoae</name>
    <name type="common">Yeast</name>
    <dbReference type="NCBI Taxonomy" id="34357"/>
    <lineage>
        <taxon>Eukaryota</taxon>
        <taxon>Fungi</taxon>
        <taxon>Dikarya</taxon>
        <taxon>Ascomycota</taxon>
        <taxon>Saccharomycotina</taxon>
        <taxon>Lipomycetes</taxon>
        <taxon>Lipomycetales</taxon>
        <taxon>Lipomycetaceae</taxon>
        <taxon>Lipomyces</taxon>
    </lineage>
</organism>
<protein>
    <submittedName>
        <fullName evidence="1">Uncharacterized protein</fullName>
    </submittedName>
</protein>
<gene>
    <name evidence="1" type="ORF">V1525DRAFT_389222</name>
</gene>
<sequence>MGRRSKRSHNGQANTKKRARKESCAEPDNLNAKVALETSGNEIELEIESECEFEELDLPDEELTTIQSLDTAPIDALTMLRFSKDAGGHEIQERHNIEDIDRERMALKSLFEYFKRPEKDNLEAVVLPKRTISKGNDF</sequence>
<proteinExistence type="predicted"/>
<evidence type="ECO:0000313" key="2">
    <source>
        <dbReference type="Proteomes" id="UP001433508"/>
    </source>
</evidence>
<dbReference type="Proteomes" id="UP001433508">
    <property type="component" value="Unassembled WGS sequence"/>
</dbReference>
<keyword evidence="2" id="KW-1185">Reference proteome</keyword>
<reference evidence="2" key="1">
    <citation type="journal article" date="2024" name="Front. Bioeng. Biotechnol.">
        <title>Genome-scale model development and genomic sequencing of the oleaginous clade Lipomyces.</title>
        <authorList>
            <person name="Czajka J.J."/>
            <person name="Han Y."/>
            <person name="Kim J."/>
            <person name="Mondo S.J."/>
            <person name="Hofstad B.A."/>
            <person name="Robles A."/>
            <person name="Haridas S."/>
            <person name="Riley R."/>
            <person name="LaButti K."/>
            <person name="Pangilinan J."/>
            <person name="Andreopoulos W."/>
            <person name="Lipzen A."/>
            <person name="Yan J."/>
            <person name="Wang M."/>
            <person name="Ng V."/>
            <person name="Grigoriev I.V."/>
            <person name="Spatafora J.W."/>
            <person name="Magnuson J.K."/>
            <person name="Baker S.E."/>
            <person name="Pomraning K.R."/>
        </authorList>
    </citation>
    <scope>NUCLEOTIDE SEQUENCE [LARGE SCALE GENOMIC DNA]</scope>
    <source>
        <strain evidence="2">CBS 7786</strain>
    </source>
</reference>
<accession>A0ACC3SYC9</accession>